<dbReference type="InterPro" id="IPR029063">
    <property type="entry name" value="SAM-dependent_MTases_sf"/>
</dbReference>
<dbReference type="SUPFAM" id="SSF53335">
    <property type="entry name" value="S-adenosyl-L-methionine-dependent methyltransferases"/>
    <property type="match status" value="1"/>
</dbReference>
<dbReference type="GO" id="GO:0008168">
    <property type="term" value="F:methyltransferase activity"/>
    <property type="evidence" value="ECO:0007669"/>
    <property type="project" value="UniProtKB-KW"/>
</dbReference>
<keyword evidence="8" id="KW-1185">Reference proteome</keyword>
<sequence length="283" mass="30601">MGLTATETAAARAVATCRSSPLIKDLFAATLVRAVGDEFFIGLAEQRDSHDETRFAIPRLVDWIAARTKFFDDYLMAATDAGIRQVVILGAGLDARSYRTEWPVDTTVYEVDQPGVTDFKTAVMAQMSAKPRALRRPVAADLIGEWVTPLLRCGYDRSLPTVWIAEGLLPYLPPPTQRMLLNNIARISVSGSRFAADTADDKGLTELIASAMAHSARPAGSTVNLAVGSGTAPPTRSELSELLGEHGWLATQFAASDLFVRYGLPATDDDIYHRIVFVTAAVS</sequence>
<comment type="similarity">
    <text evidence="2 6">Belongs to the UPF0677 family.</text>
</comment>
<reference evidence="7 8" key="1">
    <citation type="submission" date="2023-12" db="EMBL/GenBank/DDBJ databases">
        <title>Description of new species of Mycobacterium terrae complex isolated from sewage at the Sao Paulo Zoological Park Foundation in Brazil.</title>
        <authorList>
            <person name="Romagnoli C.L."/>
            <person name="Conceicao E.C."/>
            <person name="Machado E."/>
            <person name="Barreto L.B.P.F."/>
            <person name="Sharma A."/>
            <person name="Silva N.M."/>
            <person name="Marques L.E."/>
            <person name="Juliana M.A."/>
            <person name="Lourenco M.C.S."/>
            <person name="Digiampietri L.A."/>
            <person name="Suffys P.N."/>
            <person name="Viana-Niero C."/>
        </authorList>
    </citation>
    <scope>NUCLEOTIDE SEQUENCE [LARGE SCALE GENOMIC DNA]</scope>
    <source>
        <strain evidence="7 8">MYC340</strain>
    </source>
</reference>
<dbReference type="EMBL" id="JAYJJU010000025">
    <property type="protein sequence ID" value="MEB3034026.1"/>
    <property type="molecule type" value="Genomic_DNA"/>
</dbReference>
<evidence type="ECO:0000256" key="3">
    <source>
        <dbReference type="ARBA" id="ARBA00022603"/>
    </source>
</evidence>
<dbReference type="PANTHER" id="PTHR43619">
    <property type="entry name" value="S-ADENOSYL-L-METHIONINE-DEPENDENT METHYLTRANSFERASE YKTD-RELATED"/>
    <property type="match status" value="1"/>
</dbReference>
<comment type="caution">
    <text evidence="7">The sequence shown here is derived from an EMBL/GenBank/DDBJ whole genome shotgun (WGS) entry which is preliminary data.</text>
</comment>
<dbReference type="RefSeq" id="WP_224972865.1">
    <property type="nucleotide sequence ID" value="NZ_JAYJJU010000025.1"/>
</dbReference>
<proteinExistence type="inferred from homology"/>
<evidence type="ECO:0000256" key="2">
    <source>
        <dbReference type="ARBA" id="ARBA00008138"/>
    </source>
</evidence>
<dbReference type="InterPro" id="IPR007213">
    <property type="entry name" value="Ppm1/Ppm2/Tcmp"/>
</dbReference>
<dbReference type="PANTHER" id="PTHR43619:SF2">
    <property type="entry name" value="S-ADENOSYL-L-METHIONINE-DEPENDENT METHYLTRANSFERASES SUPERFAMILY PROTEIN"/>
    <property type="match status" value="1"/>
</dbReference>
<evidence type="ECO:0000256" key="1">
    <source>
        <dbReference type="ARBA" id="ARBA00003907"/>
    </source>
</evidence>
<keyword evidence="4 7" id="KW-0808">Transferase</keyword>
<protein>
    <recommendedName>
        <fullName evidence="6">S-adenosyl-L-methionine-dependent methyltransferase</fullName>
        <ecNumber evidence="6">2.1.1.-</ecNumber>
    </recommendedName>
</protein>
<gene>
    <name evidence="7" type="ORF">KV113_21035</name>
</gene>
<dbReference type="Proteomes" id="UP001298593">
    <property type="component" value="Unassembled WGS sequence"/>
</dbReference>
<dbReference type="NCBIfam" id="TIGR00027">
    <property type="entry name" value="mthyl_TIGR00027"/>
    <property type="match status" value="1"/>
</dbReference>
<evidence type="ECO:0000256" key="5">
    <source>
        <dbReference type="ARBA" id="ARBA00022691"/>
    </source>
</evidence>
<evidence type="ECO:0000256" key="6">
    <source>
        <dbReference type="RuleBase" id="RU362030"/>
    </source>
</evidence>
<dbReference type="Gene3D" id="3.40.50.150">
    <property type="entry name" value="Vaccinia Virus protein VP39"/>
    <property type="match status" value="1"/>
</dbReference>
<dbReference type="GO" id="GO:0032259">
    <property type="term" value="P:methylation"/>
    <property type="evidence" value="ECO:0007669"/>
    <property type="project" value="UniProtKB-KW"/>
</dbReference>
<accession>A0ABU5Y2S6</accession>
<organism evidence="7 8">
    <name type="scientific">[Mycobacterium] nativiensis</name>
    <dbReference type="NCBI Taxonomy" id="2855503"/>
    <lineage>
        <taxon>Bacteria</taxon>
        <taxon>Bacillati</taxon>
        <taxon>Actinomycetota</taxon>
        <taxon>Actinomycetes</taxon>
        <taxon>Mycobacteriales</taxon>
        <taxon>Mycobacteriaceae</taxon>
        <taxon>Mycolicibacter</taxon>
    </lineage>
</organism>
<name>A0ABU5Y2S6_9MYCO</name>
<evidence type="ECO:0000313" key="7">
    <source>
        <dbReference type="EMBL" id="MEB3034026.1"/>
    </source>
</evidence>
<keyword evidence="5 6" id="KW-0949">S-adenosyl-L-methionine</keyword>
<dbReference type="InterPro" id="IPR011610">
    <property type="entry name" value="SAM_mthyl_Trfase_ML2640-like"/>
</dbReference>
<dbReference type="Pfam" id="PF04072">
    <property type="entry name" value="LCM"/>
    <property type="match status" value="1"/>
</dbReference>
<evidence type="ECO:0000313" key="8">
    <source>
        <dbReference type="Proteomes" id="UP001298593"/>
    </source>
</evidence>
<evidence type="ECO:0000256" key="4">
    <source>
        <dbReference type="ARBA" id="ARBA00022679"/>
    </source>
</evidence>
<dbReference type="EC" id="2.1.1.-" evidence="6"/>
<keyword evidence="3 6" id="KW-0489">Methyltransferase</keyword>
<comment type="function">
    <text evidence="1 6">Exhibits S-adenosyl-L-methionine-dependent methyltransferase activity.</text>
</comment>